<dbReference type="SMART" id="SM00240">
    <property type="entry name" value="FHA"/>
    <property type="match status" value="1"/>
</dbReference>
<protein>
    <submittedName>
        <fullName evidence="6">Fis family transcriptional regulator</fullName>
    </submittedName>
</protein>
<feature type="domain" description="Sigma-54 factor interaction" evidence="5">
    <location>
        <begin position="137"/>
        <end position="362"/>
    </location>
</feature>
<dbReference type="Gene3D" id="1.10.8.60">
    <property type="match status" value="1"/>
</dbReference>
<dbReference type="SUPFAM" id="SSF49879">
    <property type="entry name" value="SMAD/FHA domain"/>
    <property type="match status" value="1"/>
</dbReference>
<evidence type="ECO:0000259" key="5">
    <source>
        <dbReference type="PROSITE" id="PS50045"/>
    </source>
</evidence>
<evidence type="ECO:0000259" key="4">
    <source>
        <dbReference type="PROSITE" id="PS50006"/>
    </source>
</evidence>
<dbReference type="AlphaFoldDB" id="A0A150PQS4"/>
<evidence type="ECO:0000313" key="6">
    <source>
        <dbReference type="EMBL" id="KYF58059.1"/>
    </source>
</evidence>
<dbReference type="InterPro" id="IPR002197">
    <property type="entry name" value="HTH_Fis"/>
</dbReference>
<dbReference type="PRINTS" id="PR01590">
    <property type="entry name" value="HTHFIS"/>
</dbReference>
<comment type="caution">
    <text evidence="6">The sequence shown here is derived from an EMBL/GenBank/DDBJ whole genome shotgun (WGS) entry which is preliminary data.</text>
</comment>
<feature type="compositionally biased region" description="Low complexity" evidence="3">
    <location>
        <begin position="398"/>
        <end position="412"/>
    </location>
</feature>
<dbReference type="EMBL" id="JELY01000800">
    <property type="protein sequence ID" value="KYF58059.1"/>
    <property type="molecule type" value="Genomic_DNA"/>
</dbReference>
<dbReference type="PROSITE" id="PS00676">
    <property type="entry name" value="SIGMA54_INTERACT_2"/>
    <property type="match status" value="1"/>
</dbReference>
<evidence type="ECO:0000256" key="2">
    <source>
        <dbReference type="ARBA" id="ARBA00022840"/>
    </source>
</evidence>
<feature type="region of interest" description="Disordered" evidence="3">
    <location>
        <begin position="378"/>
        <end position="433"/>
    </location>
</feature>
<dbReference type="InterPro" id="IPR025943">
    <property type="entry name" value="Sigma_54_int_dom_ATP-bd_2"/>
</dbReference>
<dbReference type="InterPro" id="IPR027417">
    <property type="entry name" value="P-loop_NTPase"/>
</dbReference>
<dbReference type="InterPro" id="IPR002078">
    <property type="entry name" value="Sigma_54_int"/>
</dbReference>
<dbReference type="InterPro" id="IPR008984">
    <property type="entry name" value="SMAD_FHA_dom_sf"/>
</dbReference>
<dbReference type="GO" id="GO:0006355">
    <property type="term" value="P:regulation of DNA-templated transcription"/>
    <property type="evidence" value="ECO:0007669"/>
    <property type="project" value="InterPro"/>
</dbReference>
<keyword evidence="2" id="KW-0067">ATP-binding</keyword>
<dbReference type="Gene3D" id="3.40.50.300">
    <property type="entry name" value="P-loop containing nucleotide triphosphate hydrolases"/>
    <property type="match status" value="1"/>
</dbReference>
<dbReference type="SUPFAM" id="SSF46689">
    <property type="entry name" value="Homeodomain-like"/>
    <property type="match status" value="1"/>
</dbReference>
<dbReference type="Proteomes" id="UP000075420">
    <property type="component" value="Unassembled WGS sequence"/>
</dbReference>
<dbReference type="Gene3D" id="2.60.200.20">
    <property type="match status" value="1"/>
</dbReference>
<dbReference type="PROSITE" id="PS50006">
    <property type="entry name" value="FHA_DOMAIN"/>
    <property type="match status" value="1"/>
</dbReference>
<dbReference type="Pfam" id="PF00498">
    <property type="entry name" value="FHA"/>
    <property type="match status" value="1"/>
</dbReference>
<name>A0A150PQS4_SORCE</name>
<feature type="domain" description="FHA" evidence="4">
    <location>
        <begin position="44"/>
        <end position="94"/>
    </location>
</feature>
<dbReference type="FunFam" id="3.40.50.300:FF:000006">
    <property type="entry name" value="DNA-binding transcriptional regulator NtrC"/>
    <property type="match status" value="1"/>
</dbReference>
<evidence type="ECO:0000313" key="7">
    <source>
        <dbReference type="Proteomes" id="UP000075420"/>
    </source>
</evidence>
<reference evidence="6 7" key="1">
    <citation type="submission" date="2014-02" db="EMBL/GenBank/DDBJ databases">
        <title>The small core and large imbalanced accessory genome model reveals a collaborative survival strategy of Sorangium cellulosum strains in nature.</title>
        <authorList>
            <person name="Han K."/>
            <person name="Peng R."/>
            <person name="Blom J."/>
            <person name="Li Y.-Z."/>
        </authorList>
    </citation>
    <scope>NUCLEOTIDE SEQUENCE [LARGE SCALE GENOMIC DNA]</scope>
    <source>
        <strain evidence="6 7">So0157-25</strain>
    </source>
</reference>
<dbReference type="PANTHER" id="PTHR32071">
    <property type="entry name" value="TRANSCRIPTIONAL REGULATORY PROTEIN"/>
    <property type="match status" value="1"/>
</dbReference>
<keyword evidence="1" id="KW-0547">Nucleotide-binding</keyword>
<dbReference type="GO" id="GO:0043565">
    <property type="term" value="F:sequence-specific DNA binding"/>
    <property type="evidence" value="ECO:0007669"/>
    <property type="project" value="InterPro"/>
</dbReference>
<evidence type="ECO:0000256" key="3">
    <source>
        <dbReference type="SAM" id="MobiDB-lite"/>
    </source>
</evidence>
<dbReference type="Gene3D" id="1.10.10.60">
    <property type="entry name" value="Homeodomain-like"/>
    <property type="match status" value="1"/>
</dbReference>
<organism evidence="6 7">
    <name type="scientific">Sorangium cellulosum</name>
    <name type="common">Polyangium cellulosum</name>
    <dbReference type="NCBI Taxonomy" id="56"/>
    <lineage>
        <taxon>Bacteria</taxon>
        <taxon>Pseudomonadati</taxon>
        <taxon>Myxococcota</taxon>
        <taxon>Polyangia</taxon>
        <taxon>Polyangiales</taxon>
        <taxon>Polyangiaceae</taxon>
        <taxon>Sorangium</taxon>
    </lineage>
</organism>
<dbReference type="CDD" id="cd00060">
    <property type="entry name" value="FHA"/>
    <property type="match status" value="1"/>
</dbReference>
<dbReference type="Pfam" id="PF00158">
    <property type="entry name" value="Sigma54_activat"/>
    <property type="match status" value="1"/>
</dbReference>
<dbReference type="GO" id="GO:0005524">
    <property type="term" value="F:ATP binding"/>
    <property type="evidence" value="ECO:0007669"/>
    <property type="project" value="UniProtKB-KW"/>
</dbReference>
<evidence type="ECO:0000256" key="1">
    <source>
        <dbReference type="ARBA" id="ARBA00022741"/>
    </source>
</evidence>
<dbReference type="InterPro" id="IPR003593">
    <property type="entry name" value="AAA+_ATPase"/>
</dbReference>
<dbReference type="InterPro" id="IPR009057">
    <property type="entry name" value="Homeodomain-like_sf"/>
</dbReference>
<sequence length="466" mass="49878">MEHSTVRVSVPPEPSVAEPVPGIVLIFSGNQPRCAPIPLDGGSVVLGRGGVAGVPLSDDSLMSRRHARIAFDGAAWTVEDLGSTNGTSVNGEPIRGEVRREAIQVVGAGTSVFLALPDIRCFARGGVRIEKESILGPRLQQTYETIARAAAAGDSLLVTGESGTGKELAARAYHEAGPQARGPFVAVNCAAIPEGLAERLLFGARRGAYSGATHDTEGYVQAAHGGTLFLDEVAELDAAVQAKLLRTIDTRQVLELGAVAPHPVQIRICAATHDLRARVAQGRFRDDLYYRIGRPEVRLPPLRERIEEIPWLLAQCAKAVVAAGTGNSAPTTIHHSLIIACALRRWPGNLREFVGEARRAVTRALDEGRRTVEAKDLDPLAGVGLGPEALEPHARQTASDPRPAPSRASNAPPEDEIAEALRHERGNVSRAASRLGVHRNRIRRWLEKNGVDRSYFAEGSDLSDND</sequence>
<dbReference type="SMART" id="SM00382">
    <property type="entry name" value="AAA"/>
    <property type="match status" value="1"/>
</dbReference>
<dbReference type="CDD" id="cd00009">
    <property type="entry name" value="AAA"/>
    <property type="match status" value="1"/>
</dbReference>
<accession>A0A150PQS4</accession>
<dbReference type="InterPro" id="IPR000253">
    <property type="entry name" value="FHA_dom"/>
</dbReference>
<dbReference type="PROSITE" id="PS50045">
    <property type="entry name" value="SIGMA54_INTERACT_4"/>
    <property type="match status" value="1"/>
</dbReference>
<dbReference type="Pfam" id="PF02954">
    <property type="entry name" value="HTH_8"/>
    <property type="match status" value="1"/>
</dbReference>
<proteinExistence type="predicted"/>
<dbReference type="SUPFAM" id="SSF52540">
    <property type="entry name" value="P-loop containing nucleoside triphosphate hydrolases"/>
    <property type="match status" value="1"/>
</dbReference>
<gene>
    <name evidence="6" type="ORF">BE08_29915</name>
</gene>